<accession>A0A0D2Y3I3</accession>
<keyword evidence="1" id="KW-0472">Membrane</keyword>
<name>A0A0D2Y3I3_FUSOF</name>
<reference evidence="3" key="1">
    <citation type="journal article" date="2012" name="Mol. Plant Microbe Interact.">
        <title>A highly conserved effector in Fusarium oxysporum is required for full virulence on Arabidopsis.</title>
        <authorList>
            <person name="Thatcher L.F."/>
            <person name="Gardiner D.M."/>
            <person name="Kazan K."/>
            <person name="Manners J."/>
        </authorList>
    </citation>
    <scope>NUCLEOTIDE SEQUENCE [LARGE SCALE GENOMIC DNA]</scope>
    <source>
        <strain evidence="3">Fo5176</strain>
    </source>
</reference>
<feature type="transmembrane region" description="Helical" evidence="1">
    <location>
        <begin position="124"/>
        <end position="149"/>
    </location>
</feature>
<evidence type="ECO:0000256" key="1">
    <source>
        <dbReference type="SAM" id="Phobius"/>
    </source>
</evidence>
<evidence type="ECO:0000313" key="3">
    <source>
        <dbReference type="Proteomes" id="UP000002489"/>
    </source>
</evidence>
<protein>
    <submittedName>
        <fullName evidence="2">Uncharacterized protein</fullName>
    </submittedName>
</protein>
<dbReference type="Proteomes" id="UP000002489">
    <property type="component" value="Unassembled WGS sequence"/>
</dbReference>
<keyword evidence="1" id="KW-1133">Transmembrane helix</keyword>
<organism evidence="2 3">
    <name type="scientific">Fusarium oxysporum (strain Fo5176)</name>
    <name type="common">Fusarium vascular wilt</name>
    <dbReference type="NCBI Taxonomy" id="660025"/>
    <lineage>
        <taxon>Eukaryota</taxon>
        <taxon>Fungi</taxon>
        <taxon>Dikarya</taxon>
        <taxon>Ascomycota</taxon>
        <taxon>Pezizomycotina</taxon>
        <taxon>Sordariomycetes</taxon>
        <taxon>Hypocreomycetidae</taxon>
        <taxon>Hypocreales</taxon>
        <taxon>Nectriaceae</taxon>
        <taxon>Fusarium</taxon>
        <taxon>Fusarium oxysporum species complex</taxon>
    </lineage>
</organism>
<dbReference type="EnsemblFungi" id="FOXG_10834T0">
    <property type="protein sequence ID" value="FOXG_10834P0"/>
    <property type="gene ID" value="FOXG_10834"/>
</dbReference>
<keyword evidence="1" id="KW-0812">Transmembrane</keyword>
<reference evidence="2" key="2">
    <citation type="submission" date="2025-08" db="UniProtKB">
        <authorList>
            <consortium name="EnsemblFungi"/>
        </authorList>
    </citation>
    <scope>IDENTIFICATION</scope>
    <source>
        <strain evidence="2">4287 / CBS 123668 / FGSC 9935 / NRRL 34936</strain>
    </source>
</reference>
<proteinExistence type="predicted"/>
<sequence length="205" mass="21935">MTARASTARRYQLAILEGDWLDSLGVAVLSPEMSPIESDTCLNVHKIRSEARGEGSLDLNGIDASCINDFAVVSERKALVARDSVDFGKHYRLAVRRSRITAASCVASSLTTIIPLPAITSLTIVVSAIGTITLPVPIVLVSTTLWIILRKVAVICPISSTLIGTVVDIILRNVAIDDIAICKTGRPTKKPAKLPRLYGKGTSRS</sequence>
<feature type="transmembrane region" description="Helical" evidence="1">
    <location>
        <begin position="100"/>
        <end position="118"/>
    </location>
</feature>
<dbReference type="AlphaFoldDB" id="A0A0D2Y3I3"/>
<evidence type="ECO:0000313" key="2">
    <source>
        <dbReference type="EnsemblFungi" id="FOXG_10834P0"/>
    </source>
</evidence>